<sequence>MRRLYWLAASAFLAWPIWDALLEEWAEAFHAWALRRTPQ</sequence>
<proteinExistence type="predicted"/>
<protein>
    <submittedName>
        <fullName evidence="1">Uncharacterized protein</fullName>
    </submittedName>
</protein>
<evidence type="ECO:0000313" key="1">
    <source>
        <dbReference type="EMBL" id="WGH21386.1"/>
    </source>
</evidence>
<keyword evidence="2" id="KW-1185">Reference proteome</keyword>
<dbReference type="EMBL" id="OQ709216">
    <property type="protein sequence ID" value="WGH21386.1"/>
    <property type="molecule type" value="Genomic_DNA"/>
</dbReference>
<name>A0AA49IKY0_9CAUD</name>
<organism evidence="1 2">
    <name type="scientific">Arthrobacter phage Emotion</name>
    <dbReference type="NCBI Taxonomy" id="3038361"/>
    <lineage>
        <taxon>Viruses</taxon>
        <taxon>Duplodnaviria</taxon>
        <taxon>Heunggongvirae</taxon>
        <taxon>Uroviricota</taxon>
        <taxon>Caudoviricetes</taxon>
        <taxon>Casidaviridae</taxon>
        <taxon>Emotionvirus</taxon>
        <taxon>Emotionvirus emotion</taxon>
    </lineage>
</organism>
<dbReference type="Proteomes" id="UP001240749">
    <property type="component" value="Segment"/>
</dbReference>
<evidence type="ECO:0000313" key="2">
    <source>
        <dbReference type="Proteomes" id="UP001240749"/>
    </source>
</evidence>
<reference evidence="1" key="1">
    <citation type="submission" date="2023-03" db="EMBL/GenBank/DDBJ databases">
        <authorList>
            <person name="Barcik Weissman S.N."/>
            <person name="Chang S."/>
            <person name="Chen D.A."/>
            <person name="Chew B."/>
            <person name="De Jesus J.L."/>
            <person name="Han M.T."/>
            <person name="Hsu T.-Y."/>
            <person name="Rivera W."/>
            <person name="Vu T.L."/>
            <person name="Garza D.R."/>
            <person name="Stephenson J.C."/>
            <person name="Zorawik M."/>
            <person name="Reddi K."/>
            <person name="Freise A.C."/>
            <person name="Furlong K.P."/>
            <person name="Rudner A.D."/>
            <person name="Beyer A.R."/>
            <person name="Chong R.A."/>
            <person name="Edgington N.P."/>
            <person name="Garcia Costas A.M."/>
            <person name="Gibb B.P."/>
            <person name="Klyczek K.K."/>
            <person name="Swerdlow S.J."/>
            <person name="Russell D.A."/>
            <person name="Jacobs-Sera D."/>
            <person name="Hatfull G.F."/>
        </authorList>
    </citation>
    <scope>NUCLEOTIDE SEQUENCE</scope>
</reference>
<gene>
    <name evidence="1" type="primary">37</name>
    <name evidence="1" type="ORF">SEA_EMOTION_37</name>
</gene>
<accession>A0AA49IKY0</accession>